<feature type="compositionally biased region" description="Polar residues" evidence="1">
    <location>
        <begin position="28"/>
        <end position="40"/>
    </location>
</feature>
<proteinExistence type="predicted"/>
<evidence type="ECO:0000256" key="1">
    <source>
        <dbReference type="SAM" id="MobiDB-lite"/>
    </source>
</evidence>
<evidence type="ECO:0000313" key="2">
    <source>
        <dbReference type="EMBL" id="GCC30200.1"/>
    </source>
</evidence>
<protein>
    <submittedName>
        <fullName evidence="2">Uncharacterized protein</fullName>
    </submittedName>
</protein>
<dbReference type="AlphaFoldDB" id="A0A401SIM9"/>
<feature type="region of interest" description="Disordered" evidence="1">
    <location>
        <begin position="1"/>
        <end position="140"/>
    </location>
</feature>
<accession>A0A401SIM9</accession>
<organism evidence="2 3">
    <name type="scientific">Chiloscyllium punctatum</name>
    <name type="common">Brownbanded bambooshark</name>
    <name type="synonym">Hemiscyllium punctatum</name>
    <dbReference type="NCBI Taxonomy" id="137246"/>
    <lineage>
        <taxon>Eukaryota</taxon>
        <taxon>Metazoa</taxon>
        <taxon>Chordata</taxon>
        <taxon>Craniata</taxon>
        <taxon>Vertebrata</taxon>
        <taxon>Chondrichthyes</taxon>
        <taxon>Elasmobranchii</taxon>
        <taxon>Galeomorphii</taxon>
        <taxon>Galeoidea</taxon>
        <taxon>Orectolobiformes</taxon>
        <taxon>Hemiscylliidae</taxon>
        <taxon>Chiloscyllium</taxon>
    </lineage>
</organism>
<keyword evidence="3" id="KW-1185">Reference proteome</keyword>
<sequence>MPALGHWPTSLQGIPGEPLSPASRVRQRQQSVNILWQTVGNIADRNEPTTEGNRTLNPDPGSGASRTSARVRGLSQGMSPTMSLGGEHRRVLGAEKVPHSAQERHRQWRRRQSPPPHPRAGIRGRRIRTSRLSTRTLRSK</sequence>
<reference evidence="2 3" key="1">
    <citation type="journal article" date="2018" name="Nat. Ecol. Evol.">
        <title>Shark genomes provide insights into elasmobranch evolution and the origin of vertebrates.</title>
        <authorList>
            <person name="Hara Y"/>
            <person name="Yamaguchi K"/>
            <person name="Onimaru K"/>
            <person name="Kadota M"/>
            <person name="Koyanagi M"/>
            <person name="Keeley SD"/>
            <person name="Tatsumi K"/>
            <person name="Tanaka K"/>
            <person name="Motone F"/>
            <person name="Kageyama Y"/>
            <person name="Nozu R"/>
            <person name="Adachi N"/>
            <person name="Nishimura O"/>
            <person name="Nakagawa R"/>
            <person name="Tanegashima C"/>
            <person name="Kiyatake I"/>
            <person name="Matsumoto R"/>
            <person name="Murakumo K"/>
            <person name="Nishida K"/>
            <person name="Terakita A"/>
            <person name="Kuratani S"/>
            <person name="Sato K"/>
            <person name="Hyodo S Kuraku.S."/>
        </authorList>
    </citation>
    <scope>NUCLEOTIDE SEQUENCE [LARGE SCALE GENOMIC DNA]</scope>
</reference>
<feature type="compositionally biased region" description="Basic residues" evidence="1">
    <location>
        <begin position="120"/>
        <end position="129"/>
    </location>
</feature>
<evidence type="ECO:0000313" key="3">
    <source>
        <dbReference type="Proteomes" id="UP000287033"/>
    </source>
</evidence>
<gene>
    <name evidence="2" type="ORF">chiPu_0008648</name>
</gene>
<comment type="caution">
    <text evidence="2">The sequence shown here is derived from an EMBL/GenBank/DDBJ whole genome shotgun (WGS) entry which is preliminary data.</text>
</comment>
<dbReference type="EMBL" id="BEZZ01000288">
    <property type="protein sequence ID" value="GCC30200.1"/>
    <property type="molecule type" value="Genomic_DNA"/>
</dbReference>
<feature type="compositionally biased region" description="Low complexity" evidence="1">
    <location>
        <begin position="130"/>
        <end position="140"/>
    </location>
</feature>
<dbReference type="Proteomes" id="UP000287033">
    <property type="component" value="Unassembled WGS sequence"/>
</dbReference>
<name>A0A401SIM9_CHIPU</name>
<feature type="compositionally biased region" description="Basic and acidic residues" evidence="1">
    <location>
        <begin position="86"/>
        <end position="105"/>
    </location>
</feature>